<sequence>MVVRGVRSYRSTAGNVVTGRGKRVPDIATGIAELAPLTAQEEIKSQTKDLLVRASTRKPSARDLLHFAAHHTRPGYQELKDTWAGRTCDGRSGQKSLHQKMVDGSMPLLRRGVGHLAREQRKLGGRRTKSMEPTEPEVKMENKEAGEQSQAVQSVAGGRARSVQRLVNHDRKTEGKVLKAEDEIKDLNAK</sequence>
<gene>
    <name evidence="2" type="ORF">AK812_SmicGene9233</name>
</gene>
<dbReference type="OrthoDB" id="10324279at2759"/>
<keyword evidence="3" id="KW-1185">Reference proteome</keyword>
<comment type="caution">
    <text evidence="2">The sequence shown here is derived from an EMBL/GenBank/DDBJ whole genome shotgun (WGS) entry which is preliminary data.</text>
</comment>
<protein>
    <submittedName>
        <fullName evidence="2">Uncharacterized protein</fullName>
    </submittedName>
</protein>
<dbReference type="AlphaFoldDB" id="A0A1Q9EIZ2"/>
<feature type="compositionally biased region" description="Basic and acidic residues" evidence="1">
    <location>
        <begin position="129"/>
        <end position="146"/>
    </location>
</feature>
<accession>A0A1Q9EIZ2</accession>
<dbReference type="EMBL" id="LSRX01000140">
    <property type="protein sequence ID" value="OLQ07390.1"/>
    <property type="molecule type" value="Genomic_DNA"/>
</dbReference>
<proteinExistence type="predicted"/>
<feature type="region of interest" description="Disordered" evidence="1">
    <location>
        <begin position="120"/>
        <end position="190"/>
    </location>
</feature>
<reference evidence="2 3" key="1">
    <citation type="submission" date="2016-02" db="EMBL/GenBank/DDBJ databases">
        <title>Genome analysis of coral dinoflagellate symbionts highlights evolutionary adaptations to a symbiotic lifestyle.</title>
        <authorList>
            <person name="Aranda M."/>
            <person name="Li Y."/>
            <person name="Liew Y.J."/>
            <person name="Baumgarten S."/>
            <person name="Simakov O."/>
            <person name="Wilson M."/>
            <person name="Piel J."/>
            <person name="Ashoor H."/>
            <person name="Bougouffa S."/>
            <person name="Bajic V.B."/>
            <person name="Ryu T."/>
            <person name="Ravasi T."/>
            <person name="Bayer T."/>
            <person name="Micklem G."/>
            <person name="Kim H."/>
            <person name="Bhak J."/>
            <person name="Lajeunesse T.C."/>
            <person name="Voolstra C.R."/>
        </authorList>
    </citation>
    <scope>NUCLEOTIDE SEQUENCE [LARGE SCALE GENOMIC DNA]</scope>
    <source>
        <strain evidence="2 3">CCMP2467</strain>
    </source>
</reference>
<dbReference type="Proteomes" id="UP000186817">
    <property type="component" value="Unassembled WGS sequence"/>
</dbReference>
<evidence type="ECO:0000313" key="2">
    <source>
        <dbReference type="EMBL" id="OLQ07390.1"/>
    </source>
</evidence>
<organism evidence="2 3">
    <name type="scientific">Symbiodinium microadriaticum</name>
    <name type="common">Dinoflagellate</name>
    <name type="synonym">Zooxanthella microadriatica</name>
    <dbReference type="NCBI Taxonomy" id="2951"/>
    <lineage>
        <taxon>Eukaryota</taxon>
        <taxon>Sar</taxon>
        <taxon>Alveolata</taxon>
        <taxon>Dinophyceae</taxon>
        <taxon>Suessiales</taxon>
        <taxon>Symbiodiniaceae</taxon>
        <taxon>Symbiodinium</taxon>
    </lineage>
</organism>
<name>A0A1Q9EIZ2_SYMMI</name>
<evidence type="ECO:0000313" key="3">
    <source>
        <dbReference type="Proteomes" id="UP000186817"/>
    </source>
</evidence>
<feature type="compositionally biased region" description="Basic and acidic residues" evidence="1">
    <location>
        <begin position="167"/>
        <end position="190"/>
    </location>
</feature>
<evidence type="ECO:0000256" key="1">
    <source>
        <dbReference type="SAM" id="MobiDB-lite"/>
    </source>
</evidence>